<evidence type="ECO:0000313" key="2">
    <source>
        <dbReference type="EMBL" id="PKI33998.1"/>
    </source>
</evidence>
<proteinExistence type="predicted"/>
<evidence type="ECO:0000256" key="1">
    <source>
        <dbReference type="SAM" id="MobiDB-lite"/>
    </source>
</evidence>
<dbReference type="Proteomes" id="UP000233551">
    <property type="component" value="Unassembled WGS sequence"/>
</dbReference>
<feature type="compositionally biased region" description="Low complexity" evidence="1">
    <location>
        <begin position="90"/>
        <end position="108"/>
    </location>
</feature>
<comment type="caution">
    <text evidence="2">The sequence shown here is derived from an EMBL/GenBank/DDBJ whole genome shotgun (WGS) entry which is preliminary data.</text>
</comment>
<feature type="region of interest" description="Disordered" evidence="1">
    <location>
        <begin position="83"/>
        <end position="108"/>
    </location>
</feature>
<dbReference type="EMBL" id="PGOL01006174">
    <property type="protein sequence ID" value="PKI33998.1"/>
    <property type="molecule type" value="Genomic_DNA"/>
</dbReference>
<organism evidence="2 3">
    <name type="scientific">Punica granatum</name>
    <name type="common">Pomegranate</name>
    <dbReference type="NCBI Taxonomy" id="22663"/>
    <lineage>
        <taxon>Eukaryota</taxon>
        <taxon>Viridiplantae</taxon>
        <taxon>Streptophyta</taxon>
        <taxon>Embryophyta</taxon>
        <taxon>Tracheophyta</taxon>
        <taxon>Spermatophyta</taxon>
        <taxon>Magnoliopsida</taxon>
        <taxon>eudicotyledons</taxon>
        <taxon>Gunneridae</taxon>
        <taxon>Pentapetalae</taxon>
        <taxon>rosids</taxon>
        <taxon>malvids</taxon>
        <taxon>Myrtales</taxon>
        <taxon>Lythraceae</taxon>
        <taxon>Punica</taxon>
    </lineage>
</organism>
<protein>
    <submittedName>
        <fullName evidence="2">Uncharacterized protein</fullName>
    </submittedName>
</protein>
<keyword evidence="3" id="KW-1185">Reference proteome</keyword>
<accession>A0A2I0HQL3</accession>
<sequence>MEGFGYRSSCVHNRDYSRAVFSKKKLSVNGVGLIPLIITPDWTRQIRAGSPNPSCPTVVGSPRIGPSNITCVPHFHVLAKPPPSREACASLTSPSGPSTPLGGSSSLP</sequence>
<evidence type="ECO:0000313" key="3">
    <source>
        <dbReference type="Proteomes" id="UP000233551"/>
    </source>
</evidence>
<gene>
    <name evidence="2" type="ORF">CRG98_045616</name>
</gene>
<dbReference type="AlphaFoldDB" id="A0A2I0HQL3"/>
<name>A0A2I0HQL3_PUNGR</name>
<reference evidence="2 3" key="1">
    <citation type="submission" date="2017-11" db="EMBL/GenBank/DDBJ databases">
        <title>De-novo sequencing of pomegranate (Punica granatum L.) genome.</title>
        <authorList>
            <person name="Akparov Z."/>
            <person name="Amiraslanov A."/>
            <person name="Hajiyeva S."/>
            <person name="Abbasov M."/>
            <person name="Kaur K."/>
            <person name="Hamwieh A."/>
            <person name="Solovyev V."/>
            <person name="Salamov A."/>
            <person name="Braich B."/>
            <person name="Kosarev P."/>
            <person name="Mahmoud A."/>
            <person name="Hajiyev E."/>
            <person name="Babayeva S."/>
            <person name="Izzatullayeva V."/>
            <person name="Mammadov A."/>
            <person name="Mammadov A."/>
            <person name="Sharifova S."/>
            <person name="Ojaghi J."/>
            <person name="Eynullazada K."/>
            <person name="Bayramov B."/>
            <person name="Abdulazimova A."/>
            <person name="Shahmuradov I."/>
        </authorList>
    </citation>
    <scope>NUCLEOTIDE SEQUENCE [LARGE SCALE GENOMIC DNA]</scope>
    <source>
        <strain evidence="3">cv. AG2017</strain>
        <tissue evidence="2">Leaf</tissue>
    </source>
</reference>